<evidence type="ECO:0000313" key="3">
    <source>
        <dbReference type="Proteomes" id="UP000320496"/>
    </source>
</evidence>
<proteinExistence type="predicted"/>
<reference evidence="2 3" key="1">
    <citation type="submission" date="2019-02" db="EMBL/GenBank/DDBJ databases">
        <title>Deep-cultivation of Planctomycetes and their phenomic and genomic characterization uncovers novel biology.</title>
        <authorList>
            <person name="Wiegand S."/>
            <person name="Jogler M."/>
            <person name="Boedeker C."/>
            <person name="Pinto D."/>
            <person name="Vollmers J."/>
            <person name="Rivas-Marin E."/>
            <person name="Kohn T."/>
            <person name="Peeters S.H."/>
            <person name="Heuer A."/>
            <person name="Rast P."/>
            <person name="Oberbeckmann S."/>
            <person name="Bunk B."/>
            <person name="Jeske O."/>
            <person name="Meyerdierks A."/>
            <person name="Storesund J.E."/>
            <person name="Kallscheuer N."/>
            <person name="Luecker S."/>
            <person name="Lage O.M."/>
            <person name="Pohl T."/>
            <person name="Merkel B.J."/>
            <person name="Hornburger P."/>
            <person name="Mueller R.-W."/>
            <person name="Bruemmer F."/>
            <person name="Labrenz M."/>
            <person name="Spormann A.M."/>
            <person name="Op den Camp H."/>
            <person name="Overmann J."/>
            <person name="Amann R."/>
            <person name="Jetten M.S.M."/>
            <person name="Mascher T."/>
            <person name="Medema M.H."/>
            <person name="Devos D.P."/>
            <person name="Kaster A.-K."/>
            <person name="Ovreas L."/>
            <person name="Rohde M."/>
            <person name="Galperin M.Y."/>
            <person name="Jogler C."/>
        </authorList>
    </citation>
    <scope>NUCLEOTIDE SEQUENCE [LARGE SCALE GENOMIC DNA]</scope>
    <source>
        <strain evidence="2 3">Mal4</strain>
    </source>
</reference>
<sequence length="178" mass="19361">MFSSLWRREEPCRESTPDERTVTRTDAAALRFRGDLQLESNGTVYPDYVDGDPYHRICVYAVTDGGYAVTIEFHHDDTCTIDGELVGTVGELDDFLCLHAADHFPQMPTGTDSASAERERRVLTGYDRQVVDILRSLGGNPLPPPPEAGKQDAPKVRKAKGTGKAPLDLGSVGEAGLG</sequence>
<name>A0A517Z0I3_9PLAN</name>
<gene>
    <name evidence="2" type="ORF">Mal4_02840</name>
</gene>
<feature type="region of interest" description="Disordered" evidence="1">
    <location>
        <begin position="1"/>
        <end position="21"/>
    </location>
</feature>
<evidence type="ECO:0000256" key="1">
    <source>
        <dbReference type="SAM" id="MobiDB-lite"/>
    </source>
</evidence>
<protein>
    <submittedName>
        <fullName evidence="2">Uncharacterized protein</fullName>
    </submittedName>
</protein>
<dbReference type="AlphaFoldDB" id="A0A517Z0I3"/>
<dbReference type="Proteomes" id="UP000320496">
    <property type="component" value="Chromosome"/>
</dbReference>
<organism evidence="2 3">
    <name type="scientific">Maioricimonas rarisocia</name>
    <dbReference type="NCBI Taxonomy" id="2528026"/>
    <lineage>
        <taxon>Bacteria</taxon>
        <taxon>Pseudomonadati</taxon>
        <taxon>Planctomycetota</taxon>
        <taxon>Planctomycetia</taxon>
        <taxon>Planctomycetales</taxon>
        <taxon>Planctomycetaceae</taxon>
        <taxon>Maioricimonas</taxon>
    </lineage>
</organism>
<dbReference type="RefSeq" id="WP_145366712.1">
    <property type="nucleotide sequence ID" value="NZ_CP036275.1"/>
</dbReference>
<accession>A0A517Z0I3</accession>
<dbReference type="KEGG" id="mri:Mal4_02840"/>
<dbReference type="EMBL" id="CP036275">
    <property type="protein sequence ID" value="QDU36001.1"/>
    <property type="molecule type" value="Genomic_DNA"/>
</dbReference>
<evidence type="ECO:0000313" key="2">
    <source>
        <dbReference type="EMBL" id="QDU36001.1"/>
    </source>
</evidence>
<keyword evidence="3" id="KW-1185">Reference proteome</keyword>
<feature type="region of interest" description="Disordered" evidence="1">
    <location>
        <begin position="136"/>
        <end position="178"/>
    </location>
</feature>